<comment type="caution">
    <text evidence="1">The sequence shown here is derived from an EMBL/GenBank/DDBJ whole genome shotgun (WGS) entry which is preliminary data.</text>
</comment>
<dbReference type="HOGENOM" id="CLU_1881263_0_0_6"/>
<dbReference type="RefSeq" id="WP_005168380.1">
    <property type="nucleotide sequence ID" value="NZ_KB850033.1"/>
</dbReference>
<proteinExistence type="predicted"/>
<keyword evidence="2" id="KW-1185">Reference proteome</keyword>
<evidence type="ECO:0000313" key="1">
    <source>
        <dbReference type="EMBL" id="ENW88810.1"/>
    </source>
</evidence>
<dbReference type="OrthoDB" id="9766971at2"/>
<protein>
    <submittedName>
        <fullName evidence="1">Uncharacterized protein</fullName>
    </submittedName>
</protein>
<dbReference type="Proteomes" id="UP000023774">
    <property type="component" value="Unassembled WGS sequence"/>
</dbReference>
<evidence type="ECO:0000313" key="2">
    <source>
        <dbReference type="Proteomes" id="UP000023774"/>
    </source>
</evidence>
<dbReference type="AlphaFoldDB" id="N9M6Q3"/>
<dbReference type="EMBL" id="APRJ01000006">
    <property type="protein sequence ID" value="ENW88810.1"/>
    <property type="molecule type" value="Genomic_DNA"/>
</dbReference>
<name>N9M6Q3_9GAMM</name>
<gene>
    <name evidence="1" type="ORF">F906_00046</name>
</gene>
<accession>N9M6Q3</accession>
<organism evidence="1 2">
    <name type="scientific">Acinetobacter pseudolwoffii</name>
    <dbReference type="NCBI Taxonomy" id="2053287"/>
    <lineage>
        <taxon>Bacteria</taxon>
        <taxon>Pseudomonadati</taxon>
        <taxon>Pseudomonadota</taxon>
        <taxon>Gammaproteobacteria</taxon>
        <taxon>Moraxellales</taxon>
        <taxon>Moraxellaceae</taxon>
        <taxon>Acinetobacter</taxon>
    </lineage>
</organism>
<sequence>MKFNQMVKNTWFFFCQFILPFILKHPKAEKIKQQLTELDRIKPRNNKKQQTKFKKAYIQIWKMILTLMLEERVLRGNINYLAPLQFIQYRNVYIEPALQDDIFTRNKTISAEYFITLFDLRNPKIAQKVIDIFQHEMTVDVPHLESFTAGDLGEKKHG</sequence>
<reference evidence="1 2" key="1">
    <citation type="submission" date="2013-02" db="EMBL/GenBank/DDBJ databases">
        <title>The Genome Sequence of Acinetobacter sp. NIPH 713.</title>
        <authorList>
            <consortium name="The Broad Institute Genome Sequencing Platform"/>
            <consortium name="The Broad Institute Genome Sequencing Center for Infectious Disease"/>
            <person name="Cerqueira G."/>
            <person name="Feldgarden M."/>
            <person name="Courvalin P."/>
            <person name="Perichon B."/>
            <person name="Grillot-Courvalin C."/>
            <person name="Clermont D."/>
            <person name="Rocha E."/>
            <person name="Yoon E.-J."/>
            <person name="Nemec A."/>
            <person name="Walker B."/>
            <person name="Young S.K."/>
            <person name="Zeng Q."/>
            <person name="Gargeya S."/>
            <person name="Fitzgerald M."/>
            <person name="Haas B."/>
            <person name="Abouelleil A."/>
            <person name="Alvarado L."/>
            <person name="Arachchi H.M."/>
            <person name="Berlin A.M."/>
            <person name="Chapman S.B."/>
            <person name="Dewar J."/>
            <person name="Goldberg J."/>
            <person name="Griggs A."/>
            <person name="Gujja S."/>
            <person name="Hansen M."/>
            <person name="Howarth C."/>
            <person name="Imamovic A."/>
            <person name="Larimer J."/>
            <person name="McCowan C."/>
            <person name="Murphy C."/>
            <person name="Neiman D."/>
            <person name="Pearson M."/>
            <person name="Priest M."/>
            <person name="Roberts A."/>
            <person name="Saif S."/>
            <person name="Shea T."/>
            <person name="Sisk P."/>
            <person name="Sykes S."/>
            <person name="Wortman J."/>
            <person name="Nusbaum C."/>
            <person name="Birren B."/>
        </authorList>
    </citation>
    <scope>NUCLEOTIDE SEQUENCE [LARGE SCALE GENOMIC DNA]</scope>
    <source>
        <strain evidence="1 2">NIPH 713</strain>
    </source>
</reference>